<keyword evidence="3" id="KW-1185">Reference proteome</keyword>
<protein>
    <recommendedName>
        <fullName evidence="4">Fungal N-terminal domain-containing protein</fullName>
    </recommendedName>
</protein>
<organism evidence="2 3">
    <name type="scientific">Macrophomina phaseolina</name>
    <dbReference type="NCBI Taxonomy" id="35725"/>
    <lineage>
        <taxon>Eukaryota</taxon>
        <taxon>Fungi</taxon>
        <taxon>Dikarya</taxon>
        <taxon>Ascomycota</taxon>
        <taxon>Pezizomycotina</taxon>
        <taxon>Dothideomycetes</taxon>
        <taxon>Dothideomycetes incertae sedis</taxon>
        <taxon>Botryosphaeriales</taxon>
        <taxon>Botryosphaeriaceae</taxon>
        <taxon>Macrophomina</taxon>
    </lineage>
</organism>
<dbReference type="EMBL" id="JAGTJR010000019">
    <property type="protein sequence ID" value="KAH7045245.1"/>
    <property type="molecule type" value="Genomic_DNA"/>
</dbReference>
<name>A0ABQ8G5A6_9PEZI</name>
<dbReference type="Proteomes" id="UP000774617">
    <property type="component" value="Unassembled WGS sequence"/>
</dbReference>
<evidence type="ECO:0000313" key="3">
    <source>
        <dbReference type="Proteomes" id="UP000774617"/>
    </source>
</evidence>
<feature type="compositionally biased region" description="Low complexity" evidence="1">
    <location>
        <begin position="344"/>
        <end position="358"/>
    </location>
</feature>
<evidence type="ECO:0008006" key="4">
    <source>
        <dbReference type="Google" id="ProtNLM"/>
    </source>
</evidence>
<evidence type="ECO:0000313" key="2">
    <source>
        <dbReference type="EMBL" id="KAH7045245.1"/>
    </source>
</evidence>
<feature type="compositionally biased region" description="Polar residues" evidence="1">
    <location>
        <begin position="306"/>
        <end position="315"/>
    </location>
</feature>
<feature type="compositionally biased region" description="Low complexity" evidence="1">
    <location>
        <begin position="278"/>
        <end position="287"/>
    </location>
</feature>
<feature type="compositionally biased region" description="Basic and acidic residues" evidence="1">
    <location>
        <begin position="219"/>
        <end position="234"/>
    </location>
</feature>
<evidence type="ECO:0000256" key="1">
    <source>
        <dbReference type="SAM" id="MobiDB-lite"/>
    </source>
</evidence>
<gene>
    <name evidence="2" type="ORF">B0J12DRAFT_701337</name>
</gene>
<comment type="caution">
    <text evidence="2">The sequence shown here is derived from an EMBL/GenBank/DDBJ whole genome shotgun (WGS) entry which is preliminary data.</text>
</comment>
<feature type="compositionally biased region" description="Basic and acidic residues" evidence="1">
    <location>
        <begin position="362"/>
        <end position="384"/>
    </location>
</feature>
<proteinExistence type="predicted"/>
<feature type="compositionally biased region" description="Low complexity" evidence="1">
    <location>
        <begin position="238"/>
        <end position="266"/>
    </location>
</feature>
<feature type="compositionally biased region" description="Pro residues" evidence="1">
    <location>
        <begin position="267"/>
        <end position="277"/>
    </location>
</feature>
<accession>A0ABQ8G5A6</accession>
<sequence length="416" mass="46253">MAEIFAVAGGVASLITISKEFVRAGRKLKYYRRTLKYAKEEMEAVGDETKNCGNIILLFDTALATDESPTAVQVRAKGIDQSLRDSSETLLSKIKAIITKRLHPMSKRHGQGKLQRATARWMWLFQKSEVNEILAQLERVKTSVQLCMSLVIYGALRHKASVMAVVSPELEERLEAMEKSFKRLERAWERQSNVLTESNPSQAEDESRFRQMVAEMVRNEVHESENRRREERIRRQQARQASSVSVSETGTSWTAPSSSSRRSPSTSPAPPEPPPTGPSSGPSSGRENGTGGQQGRSLVEVPFTSPIPNDPSTSPDLRYCYRCGRYHPNVEEDDRDVGSAVTHGTGSSPAPAARPAGSQSDLMHEVDRPRHGEGEIPGDRRMWMRAEGPPTWEERPRGGRGTDNIDDIPPPDRPAK</sequence>
<feature type="region of interest" description="Disordered" evidence="1">
    <location>
        <begin position="219"/>
        <end position="416"/>
    </location>
</feature>
<reference evidence="2 3" key="1">
    <citation type="journal article" date="2021" name="Nat. Commun.">
        <title>Genetic determinants of endophytism in the Arabidopsis root mycobiome.</title>
        <authorList>
            <person name="Mesny F."/>
            <person name="Miyauchi S."/>
            <person name="Thiergart T."/>
            <person name="Pickel B."/>
            <person name="Atanasova L."/>
            <person name="Karlsson M."/>
            <person name="Huettel B."/>
            <person name="Barry K.W."/>
            <person name="Haridas S."/>
            <person name="Chen C."/>
            <person name="Bauer D."/>
            <person name="Andreopoulos W."/>
            <person name="Pangilinan J."/>
            <person name="LaButti K."/>
            <person name="Riley R."/>
            <person name="Lipzen A."/>
            <person name="Clum A."/>
            <person name="Drula E."/>
            <person name="Henrissat B."/>
            <person name="Kohler A."/>
            <person name="Grigoriev I.V."/>
            <person name="Martin F.M."/>
            <person name="Hacquard S."/>
        </authorList>
    </citation>
    <scope>NUCLEOTIDE SEQUENCE [LARGE SCALE GENOMIC DNA]</scope>
    <source>
        <strain evidence="2 3">MPI-SDFR-AT-0080</strain>
    </source>
</reference>